<name>A0A6A6LZK7_HEVBR</name>
<reference evidence="2 3" key="1">
    <citation type="journal article" date="2020" name="Mol. Plant">
        <title>The Chromosome-Based Rubber Tree Genome Provides New Insights into Spurge Genome Evolution and Rubber Biosynthesis.</title>
        <authorList>
            <person name="Liu J."/>
            <person name="Shi C."/>
            <person name="Shi C.C."/>
            <person name="Li W."/>
            <person name="Zhang Q.J."/>
            <person name="Zhang Y."/>
            <person name="Li K."/>
            <person name="Lu H.F."/>
            <person name="Shi C."/>
            <person name="Zhu S.T."/>
            <person name="Xiao Z.Y."/>
            <person name="Nan H."/>
            <person name="Yue Y."/>
            <person name="Zhu X.G."/>
            <person name="Wu Y."/>
            <person name="Hong X.N."/>
            <person name="Fan G.Y."/>
            <person name="Tong Y."/>
            <person name="Zhang D."/>
            <person name="Mao C.L."/>
            <person name="Liu Y.L."/>
            <person name="Hao S.J."/>
            <person name="Liu W.Q."/>
            <person name="Lv M.Q."/>
            <person name="Zhang H.B."/>
            <person name="Liu Y."/>
            <person name="Hu-Tang G.R."/>
            <person name="Wang J.P."/>
            <person name="Wang J.H."/>
            <person name="Sun Y.H."/>
            <person name="Ni S.B."/>
            <person name="Chen W.B."/>
            <person name="Zhang X.C."/>
            <person name="Jiao Y.N."/>
            <person name="Eichler E.E."/>
            <person name="Li G.H."/>
            <person name="Liu X."/>
            <person name="Gao L.Z."/>
        </authorList>
    </citation>
    <scope>NUCLEOTIDE SEQUENCE [LARGE SCALE GENOMIC DNA]</scope>
    <source>
        <strain evidence="3">cv. GT1</strain>
        <tissue evidence="2">Leaf</tissue>
    </source>
</reference>
<dbReference type="PANTHER" id="PTHR45098">
    <property type="entry name" value="DNAJ DOMAIN CONTAINING PROTEIN, EXPRESSED"/>
    <property type="match status" value="1"/>
</dbReference>
<dbReference type="PANTHER" id="PTHR45098:SF1">
    <property type="entry name" value="DNAJ DOMAIN CONTAINING PROTEIN, EXPRESSED"/>
    <property type="match status" value="1"/>
</dbReference>
<gene>
    <name evidence="2" type="ORF">GH714_006698</name>
</gene>
<accession>A0A6A6LZK7</accession>
<evidence type="ECO:0000256" key="1">
    <source>
        <dbReference type="SAM" id="MobiDB-lite"/>
    </source>
</evidence>
<comment type="caution">
    <text evidence="2">The sequence shown here is derived from an EMBL/GenBank/DDBJ whole genome shotgun (WGS) entry which is preliminary data.</text>
</comment>
<evidence type="ECO:0008006" key="4">
    <source>
        <dbReference type="Google" id="ProtNLM"/>
    </source>
</evidence>
<proteinExistence type="predicted"/>
<protein>
    <recommendedName>
        <fullName evidence="4">J domain-containing protein</fullName>
    </recommendedName>
</protein>
<organism evidence="2 3">
    <name type="scientific">Hevea brasiliensis</name>
    <name type="common">Para rubber tree</name>
    <name type="synonym">Siphonia brasiliensis</name>
    <dbReference type="NCBI Taxonomy" id="3981"/>
    <lineage>
        <taxon>Eukaryota</taxon>
        <taxon>Viridiplantae</taxon>
        <taxon>Streptophyta</taxon>
        <taxon>Embryophyta</taxon>
        <taxon>Tracheophyta</taxon>
        <taxon>Spermatophyta</taxon>
        <taxon>Magnoliopsida</taxon>
        <taxon>eudicotyledons</taxon>
        <taxon>Gunneridae</taxon>
        <taxon>Pentapetalae</taxon>
        <taxon>rosids</taxon>
        <taxon>fabids</taxon>
        <taxon>Malpighiales</taxon>
        <taxon>Euphorbiaceae</taxon>
        <taxon>Crotonoideae</taxon>
        <taxon>Micrandreae</taxon>
        <taxon>Hevea</taxon>
    </lineage>
</organism>
<dbReference type="Proteomes" id="UP000467840">
    <property type="component" value="Chromosome 9"/>
</dbReference>
<sequence length="123" mass="14337">MNVDVHHYKVLGLPSDKRPDDPNAHANFQKLKSSYEILKDEKARKLFDDLLRLKRERYFRSSQKDAKRQKMVSDTEKRKPDQTAARAQEEEDMIARKLEEEIARIRAMLANKGALAASALKRE</sequence>
<dbReference type="AlphaFoldDB" id="A0A6A6LZK7"/>
<evidence type="ECO:0000313" key="3">
    <source>
        <dbReference type="Proteomes" id="UP000467840"/>
    </source>
</evidence>
<dbReference type="PROSITE" id="PS00636">
    <property type="entry name" value="DNAJ_1"/>
    <property type="match status" value="1"/>
</dbReference>
<dbReference type="Gene3D" id="1.10.287.110">
    <property type="entry name" value="DnaJ domain"/>
    <property type="match status" value="1"/>
</dbReference>
<feature type="compositionally biased region" description="Basic and acidic residues" evidence="1">
    <location>
        <begin position="61"/>
        <end position="81"/>
    </location>
</feature>
<dbReference type="EMBL" id="JAAGAX010000008">
    <property type="protein sequence ID" value="KAF2305553.1"/>
    <property type="molecule type" value="Genomic_DNA"/>
</dbReference>
<keyword evidence="3" id="KW-1185">Reference proteome</keyword>
<dbReference type="SUPFAM" id="SSF46565">
    <property type="entry name" value="Chaperone J-domain"/>
    <property type="match status" value="1"/>
</dbReference>
<feature type="region of interest" description="Disordered" evidence="1">
    <location>
        <begin position="61"/>
        <end position="90"/>
    </location>
</feature>
<dbReference type="InterPro" id="IPR036869">
    <property type="entry name" value="J_dom_sf"/>
</dbReference>
<dbReference type="InterPro" id="IPR018253">
    <property type="entry name" value="DnaJ_domain_CS"/>
</dbReference>
<evidence type="ECO:0000313" key="2">
    <source>
        <dbReference type="EMBL" id="KAF2305553.1"/>
    </source>
</evidence>